<dbReference type="EMBL" id="GBRH01277490">
    <property type="protein sequence ID" value="JAD20405.1"/>
    <property type="molecule type" value="Transcribed_RNA"/>
</dbReference>
<accession>A0A0A8Y4K1</accession>
<name>A0A0A8Y4K1_ARUDO</name>
<proteinExistence type="predicted"/>
<organism evidence="1">
    <name type="scientific">Arundo donax</name>
    <name type="common">Giant reed</name>
    <name type="synonym">Donax arundinaceus</name>
    <dbReference type="NCBI Taxonomy" id="35708"/>
    <lineage>
        <taxon>Eukaryota</taxon>
        <taxon>Viridiplantae</taxon>
        <taxon>Streptophyta</taxon>
        <taxon>Embryophyta</taxon>
        <taxon>Tracheophyta</taxon>
        <taxon>Spermatophyta</taxon>
        <taxon>Magnoliopsida</taxon>
        <taxon>Liliopsida</taxon>
        <taxon>Poales</taxon>
        <taxon>Poaceae</taxon>
        <taxon>PACMAD clade</taxon>
        <taxon>Arundinoideae</taxon>
        <taxon>Arundineae</taxon>
        <taxon>Arundo</taxon>
    </lineage>
</organism>
<sequence length="11" mass="1158">MPELHFGPCGA</sequence>
<reference evidence="1" key="1">
    <citation type="submission" date="2014-09" db="EMBL/GenBank/DDBJ databases">
        <authorList>
            <person name="Magalhaes I.L.F."/>
            <person name="Oliveira U."/>
            <person name="Santos F.R."/>
            <person name="Vidigal T.H.D.A."/>
            <person name="Brescovit A.D."/>
            <person name="Santos A.J."/>
        </authorList>
    </citation>
    <scope>NUCLEOTIDE SEQUENCE</scope>
    <source>
        <tissue evidence="1">Shoot tissue taken approximately 20 cm above the soil surface</tissue>
    </source>
</reference>
<protein>
    <submittedName>
        <fullName evidence="1">Uncharacterized protein</fullName>
    </submittedName>
</protein>
<evidence type="ECO:0000313" key="1">
    <source>
        <dbReference type="EMBL" id="JAD20405.1"/>
    </source>
</evidence>
<reference evidence="1" key="2">
    <citation type="journal article" date="2015" name="Data Brief">
        <title>Shoot transcriptome of the giant reed, Arundo donax.</title>
        <authorList>
            <person name="Barrero R.A."/>
            <person name="Guerrero F.D."/>
            <person name="Moolhuijzen P."/>
            <person name="Goolsby J.A."/>
            <person name="Tidwell J."/>
            <person name="Bellgard S.E."/>
            <person name="Bellgard M.I."/>
        </authorList>
    </citation>
    <scope>NUCLEOTIDE SEQUENCE</scope>
    <source>
        <tissue evidence="1">Shoot tissue taken approximately 20 cm above the soil surface</tissue>
    </source>
</reference>